<dbReference type="InterPro" id="IPR014031">
    <property type="entry name" value="Ketoacyl_synth_C"/>
</dbReference>
<keyword evidence="6" id="KW-0012">Acyltransferase</keyword>
<sequence>MLRLPVIVGFGGVNAAGRSSFHHAHNRMIFDALNESQQATTLQSLASLMNIDTPDADLILPSTLVRKIESSLFDTENVTWNKRFPVAPNDDNRISFTTKPNALPEVIPPGWTVTELGDRRVRVDIAEAVDFLLPTTRSTIVRSAGQLPAGFEPGKLYQSRNHPRGIQMTVYGASDALSSMGIAWDDVRARVAPDMISVYAGSGMSQLDLNGNGGMMMARLTGKKVTSKQCPFGFAEMPADFINAYLLGSIGTTGTSMGACASFLYNLRSGIQDIQAGRSRVVIVGNAEAPITSEVIDGYAAMGALATDDELRQLDGRSADQPCDHTRACRPFSTNKGFTLAESAQFLVLMDDELAMELGANIHGAVSDVFINADGYKKSISAPGVGNYVTVAKAMAAARSIVGEKAFRERSFFQAHGTGTPQNRLTESHIIDMAARSFGIDKWLVGAVKSYLGHSIGCAAGDQIVTSLGIWNSGIFPGIHSIDHIAEDVHQDNVNYAMEHVEVGQQGMDVGIINAKGFGGNNATATLLAPHIAQQMLAKKHGKGVISAWQDKNAAVQQAASDYDSAATAGDAETIYRFDYQVANGDSVTMSQNAVTVDGFENAISLDFESPYAEFLK</sequence>
<feature type="domain" description="Ketosynthase family 3 (KS3)" evidence="5">
    <location>
        <begin position="1"/>
        <end position="529"/>
    </location>
</feature>
<dbReference type="GO" id="GO:0004315">
    <property type="term" value="F:3-oxoacyl-[acyl-carrier-protein] synthase activity"/>
    <property type="evidence" value="ECO:0007669"/>
    <property type="project" value="TreeGrafter"/>
</dbReference>
<dbReference type="SUPFAM" id="SSF53901">
    <property type="entry name" value="Thiolase-like"/>
    <property type="match status" value="2"/>
</dbReference>
<evidence type="ECO:0000256" key="3">
    <source>
        <dbReference type="ARBA" id="ARBA00022679"/>
    </source>
</evidence>
<dbReference type="EC" id="2.3.1.180" evidence="6"/>
<dbReference type="InterPro" id="IPR020841">
    <property type="entry name" value="PKS_Beta-ketoAc_synthase_dom"/>
</dbReference>
<organism evidence="6 7">
    <name type="scientific">BD1-7 clade bacterium</name>
    <dbReference type="NCBI Taxonomy" id="2029982"/>
    <lineage>
        <taxon>Bacteria</taxon>
        <taxon>Pseudomonadati</taxon>
        <taxon>Pseudomonadota</taxon>
        <taxon>Gammaproteobacteria</taxon>
        <taxon>Cellvibrionales</taxon>
        <taxon>Spongiibacteraceae</taxon>
        <taxon>BD1-7 clade</taxon>
    </lineage>
</organism>
<dbReference type="Pfam" id="PF00109">
    <property type="entry name" value="ketoacyl-synt"/>
    <property type="match status" value="1"/>
</dbReference>
<dbReference type="InterPro" id="IPR000794">
    <property type="entry name" value="Beta-ketoacyl_synthase"/>
</dbReference>
<dbReference type="CDD" id="cd00828">
    <property type="entry name" value="elong_cond_enzymes"/>
    <property type="match status" value="1"/>
</dbReference>
<dbReference type="InterPro" id="IPR047224">
    <property type="entry name" value="FAS_alpha_su_C"/>
</dbReference>
<dbReference type="SMART" id="SM00825">
    <property type="entry name" value="PKS_KS"/>
    <property type="match status" value="1"/>
</dbReference>
<keyword evidence="3 4" id="KW-0808">Transferase</keyword>
<dbReference type="InterPro" id="IPR014030">
    <property type="entry name" value="Ketoacyl_synth_N"/>
</dbReference>
<evidence type="ECO:0000256" key="4">
    <source>
        <dbReference type="RuleBase" id="RU003694"/>
    </source>
</evidence>
<reference evidence="6 7" key="1">
    <citation type="submission" date="2019-11" db="EMBL/GenBank/DDBJ databases">
        <authorList>
            <person name="Holert J."/>
        </authorList>
    </citation>
    <scope>NUCLEOTIDE SEQUENCE [LARGE SCALE GENOMIC DNA]</scope>
    <source>
        <strain evidence="6">BC5_2</strain>
    </source>
</reference>
<dbReference type="PROSITE" id="PS52004">
    <property type="entry name" value="KS3_2"/>
    <property type="match status" value="1"/>
</dbReference>
<dbReference type="PANTHER" id="PTHR11712:SF336">
    <property type="entry name" value="3-OXOACYL-[ACYL-CARRIER-PROTEIN] SYNTHASE, MITOCHONDRIAL"/>
    <property type="match status" value="1"/>
</dbReference>
<dbReference type="PANTHER" id="PTHR11712">
    <property type="entry name" value="POLYKETIDE SYNTHASE-RELATED"/>
    <property type="match status" value="1"/>
</dbReference>
<dbReference type="GO" id="GO:0033818">
    <property type="term" value="F:beta-ketoacyl-acyl-carrier-protein synthase III activity"/>
    <property type="evidence" value="ECO:0007669"/>
    <property type="project" value="UniProtKB-EC"/>
</dbReference>
<dbReference type="AlphaFoldDB" id="A0A5S9QHA6"/>
<dbReference type="GO" id="GO:0005829">
    <property type="term" value="C:cytosol"/>
    <property type="evidence" value="ECO:0007669"/>
    <property type="project" value="TreeGrafter"/>
</dbReference>
<accession>A0A5S9QHA6</accession>
<dbReference type="InterPro" id="IPR016039">
    <property type="entry name" value="Thiolase-like"/>
</dbReference>
<evidence type="ECO:0000256" key="1">
    <source>
        <dbReference type="ARBA" id="ARBA00005194"/>
    </source>
</evidence>
<evidence type="ECO:0000313" key="6">
    <source>
        <dbReference type="EMBL" id="CAA0116916.1"/>
    </source>
</evidence>
<gene>
    <name evidence="6" type="primary">fabY</name>
    <name evidence="6" type="ORF">DPBNPPHM_02140</name>
</gene>
<dbReference type="Gene3D" id="3.40.47.10">
    <property type="match status" value="1"/>
</dbReference>
<comment type="pathway">
    <text evidence="1">Lipid metabolism; fatty acid biosynthesis.</text>
</comment>
<evidence type="ECO:0000313" key="7">
    <source>
        <dbReference type="Proteomes" id="UP000434580"/>
    </source>
</evidence>
<name>A0A5S9QHA6_9GAMM</name>
<comment type="similarity">
    <text evidence="2 4">Belongs to the thiolase-like superfamily. Beta-ketoacyl-ACP synthases family.</text>
</comment>
<evidence type="ECO:0000256" key="2">
    <source>
        <dbReference type="ARBA" id="ARBA00008467"/>
    </source>
</evidence>
<dbReference type="Proteomes" id="UP000434580">
    <property type="component" value="Unassembled WGS sequence"/>
</dbReference>
<dbReference type="Pfam" id="PF02801">
    <property type="entry name" value="Ketoacyl-synt_C"/>
    <property type="match status" value="1"/>
</dbReference>
<dbReference type="OrthoDB" id="9784825at2"/>
<evidence type="ECO:0000259" key="5">
    <source>
        <dbReference type="PROSITE" id="PS52004"/>
    </source>
</evidence>
<dbReference type="GO" id="GO:0006633">
    <property type="term" value="P:fatty acid biosynthetic process"/>
    <property type="evidence" value="ECO:0007669"/>
    <property type="project" value="TreeGrafter"/>
</dbReference>
<dbReference type="EMBL" id="CACSII010000019">
    <property type="protein sequence ID" value="CAA0116916.1"/>
    <property type="molecule type" value="Genomic_DNA"/>
</dbReference>
<proteinExistence type="inferred from homology"/>
<protein>
    <submittedName>
        <fullName evidence="6">Beta-ketoacyl-[acyl-carrier-protein] synthase FabY</fullName>
        <ecNumber evidence="6">2.3.1.180</ecNumber>
    </submittedName>
</protein>